<proteinExistence type="predicted"/>
<name>A0A1E3A0H6_9FIRM</name>
<accession>A0A1E3A0H6</accession>
<dbReference type="Proteomes" id="UP000095003">
    <property type="component" value="Unassembled WGS sequence"/>
</dbReference>
<dbReference type="AlphaFoldDB" id="A0A1E3A0H6"/>
<dbReference type="RefSeq" id="WP_069159566.1">
    <property type="nucleotide sequence ID" value="NZ_DBFYTC010000018.1"/>
</dbReference>
<organism evidence="1 2">
    <name type="scientific">Eisenbergiella tayi</name>
    <dbReference type="NCBI Taxonomy" id="1432052"/>
    <lineage>
        <taxon>Bacteria</taxon>
        <taxon>Bacillati</taxon>
        <taxon>Bacillota</taxon>
        <taxon>Clostridia</taxon>
        <taxon>Lachnospirales</taxon>
        <taxon>Lachnospiraceae</taxon>
        <taxon>Eisenbergiella</taxon>
    </lineage>
</organism>
<evidence type="ECO:0000313" key="2">
    <source>
        <dbReference type="Proteomes" id="UP000095003"/>
    </source>
</evidence>
<protein>
    <submittedName>
        <fullName evidence="1">Uncharacterized protein</fullName>
    </submittedName>
</protein>
<gene>
    <name evidence="1" type="ORF">BEH84_06393</name>
</gene>
<dbReference type="GeneID" id="93304243"/>
<reference evidence="1 2" key="1">
    <citation type="submission" date="2016-07" db="EMBL/GenBank/DDBJ databases">
        <title>Characterization of isolates of Eisenbergiella tayi derived from blood cultures, using whole genome sequencing.</title>
        <authorList>
            <person name="Burdz T."/>
            <person name="Wiebe D."/>
            <person name="Huynh C."/>
            <person name="Bernard K."/>
        </authorList>
    </citation>
    <scope>NUCLEOTIDE SEQUENCE [LARGE SCALE GENOMIC DNA]</scope>
    <source>
        <strain evidence="1 2">NML 120489</strain>
    </source>
</reference>
<sequence>MKLTTLLIMATGIGAVIKPIKINRRSNSWSLWVFRNTGKAIPREKMNIITDILAQYMLFGDARFEATTTLEYLNQSADCYGALVRYGDHVIFATKN</sequence>
<evidence type="ECO:0000313" key="1">
    <source>
        <dbReference type="EMBL" id="ODM02250.1"/>
    </source>
</evidence>
<comment type="caution">
    <text evidence="1">The sequence shown here is derived from an EMBL/GenBank/DDBJ whole genome shotgun (WGS) entry which is preliminary data.</text>
</comment>
<dbReference type="EMBL" id="MCGI01000010">
    <property type="protein sequence ID" value="ODM02250.1"/>
    <property type="molecule type" value="Genomic_DNA"/>
</dbReference>